<dbReference type="GO" id="GO:0032878">
    <property type="term" value="P:regulation of establishment or maintenance of cell polarity"/>
    <property type="evidence" value="ECO:0007669"/>
    <property type="project" value="TreeGrafter"/>
</dbReference>
<dbReference type="GO" id="GO:0008593">
    <property type="term" value="P:regulation of Notch signaling pathway"/>
    <property type="evidence" value="ECO:0007669"/>
    <property type="project" value="TreeGrafter"/>
</dbReference>
<feature type="compositionally biased region" description="Low complexity" evidence="3">
    <location>
        <begin position="855"/>
        <end position="867"/>
    </location>
</feature>
<dbReference type="Pfam" id="PF08366">
    <property type="entry name" value="LLGL"/>
    <property type="match status" value="1"/>
</dbReference>
<keyword evidence="1" id="KW-0853">WD repeat</keyword>
<dbReference type="Proteomes" id="UP001381693">
    <property type="component" value="Unassembled WGS sequence"/>
</dbReference>
<dbReference type="EMBL" id="JAXCGZ010013548">
    <property type="protein sequence ID" value="KAK7072313.1"/>
    <property type="molecule type" value="Genomic_DNA"/>
</dbReference>
<feature type="compositionally biased region" description="Basic and acidic residues" evidence="3">
    <location>
        <begin position="1327"/>
        <end position="1340"/>
    </location>
</feature>
<evidence type="ECO:0000259" key="4">
    <source>
        <dbReference type="Pfam" id="PF08366"/>
    </source>
</evidence>
<reference evidence="5 6" key="1">
    <citation type="submission" date="2023-11" db="EMBL/GenBank/DDBJ databases">
        <title>Halocaridina rubra genome assembly.</title>
        <authorList>
            <person name="Smith C."/>
        </authorList>
    </citation>
    <scope>NUCLEOTIDE SEQUENCE [LARGE SCALE GENOMIC DNA]</scope>
    <source>
        <strain evidence="5">EP-1</strain>
        <tissue evidence="5">Whole</tissue>
    </source>
</reference>
<feature type="compositionally biased region" description="Basic residues" evidence="3">
    <location>
        <begin position="410"/>
        <end position="421"/>
    </location>
</feature>
<feature type="compositionally biased region" description="Basic and acidic residues" evidence="3">
    <location>
        <begin position="624"/>
        <end position="652"/>
    </location>
</feature>
<evidence type="ECO:0000313" key="5">
    <source>
        <dbReference type="EMBL" id="KAK7072313.1"/>
    </source>
</evidence>
<protein>
    <submittedName>
        <fullName evidence="5">Lethal(2) giant larvae protein 1</fullName>
    </submittedName>
</protein>
<dbReference type="GO" id="GO:0006893">
    <property type="term" value="P:Golgi to plasma membrane transport"/>
    <property type="evidence" value="ECO:0007669"/>
    <property type="project" value="TreeGrafter"/>
</dbReference>
<feature type="compositionally biased region" description="Polar residues" evidence="3">
    <location>
        <begin position="781"/>
        <end position="790"/>
    </location>
</feature>
<accession>A0AAN8X100</accession>
<feature type="region of interest" description="Disordered" evidence="3">
    <location>
        <begin position="583"/>
        <end position="610"/>
    </location>
</feature>
<feature type="compositionally biased region" description="Basic and acidic residues" evidence="3">
    <location>
        <begin position="807"/>
        <end position="821"/>
    </location>
</feature>
<feature type="compositionally biased region" description="Acidic residues" evidence="3">
    <location>
        <begin position="454"/>
        <end position="478"/>
    </location>
</feature>
<feature type="non-terminal residue" evidence="5">
    <location>
        <position position="1420"/>
    </location>
</feature>
<name>A0AAN8X100_HALRR</name>
<keyword evidence="6" id="KW-1185">Reference proteome</keyword>
<dbReference type="InterPro" id="IPR013577">
    <property type="entry name" value="LLGL2"/>
</dbReference>
<organism evidence="5 6">
    <name type="scientific">Halocaridina rubra</name>
    <name type="common">Hawaiian red shrimp</name>
    <dbReference type="NCBI Taxonomy" id="373956"/>
    <lineage>
        <taxon>Eukaryota</taxon>
        <taxon>Metazoa</taxon>
        <taxon>Ecdysozoa</taxon>
        <taxon>Arthropoda</taxon>
        <taxon>Crustacea</taxon>
        <taxon>Multicrustacea</taxon>
        <taxon>Malacostraca</taxon>
        <taxon>Eumalacostraca</taxon>
        <taxon>Eucarida</taxon>
        <taxon>Decapoda</taxon>
        <taxon>Pleocyemata</taxon>
        <taxon>Caridea</taxon>
        <taxon>Atyoidea</taxon>
        <taxon>Atyidae</taxon>
        <taxon>Halocaridina</taxon>
    </lineage>
</organism>
<dbReference type="GO" id="GO:0030864">
    <property type="term" value="C:cortical actin cytoskeleton"/>
    <property type="evidence" value="ECO:0007669"/>
    <property type="project" value="TreeGrafter"/>
</dbReference>
<feature type="compositionally biased region" description="Basic and acidic residues" evidence="3">
    <location>
        <begin position="1391"/>
        <end position="1403"/>
    </location>
</feature>
<dbReference type="GO" id="GO:0005886">
    <property type="term" value="C:plasma membrane"/>
    <property type="evidence" value="ECO:0007669"/>
    <property type="project" value="TreeGrafter"/>
</dbReference>
<evidence type="ECO:0000256" key="1">
    <source>
        <dbReference type="ARBA" id="ARBA00022574"/>
    </source>
</evidence>
<feature type="region of interest" description="Disordered" evidence="3">
    <location>
        <begin position="386"/>
        <end position="508"/>
    </location>
</feature>
<feature type="compositionally biased region" description="Basic and acidic residues" evidence="3">
    <location>
        <begin position="1363"/>
        <end position="1382"/>
    </location>
</feature>
<dbReference type="GO" id="GO:0051294">
    <property type="term" value="P:establishment of spindle orientation"/>
    <property type="evidence" value="ECO:0007669"/>
    <property type="project" value="TreeGrafter"/>
</dbReference>
<dbReference type="GO" id="GO:0005096">
    <property type="term" value="F:GTPase activator activity"/>
    <property type="evidence" value="ECO:0007669"/>
    <property type="project" value="TreeGrafter"/>
</dbReference>
<sequence>MRESQTSVCCESTDAPLLANNGVANIHRYKQKAYSLYSWKTNLMKTDEDHGDLIVFAGGMPRASYGDRNTVTAICGDYHVTFNLTSKIIDFCVVADEEAGHASCLVILAEEEIVFIDLDSEDWPAFASPYLACLHSSALTCSFLASNVSADIYDKIKEAGEKQQIGLSKRTWPINGGKLKNTDTPKQKDMLLTGHEDGTVQFWDASGVSLKLLYKLSTAQLFVSEDLGGDGAAAEDDDWPPFRKTGLFDPYSDDPRLGVKKMEMCPHTGTLVVAGTAGQILVLNLETEEKEIVPECVNVNLVAETDNFVWKSHNKLDMLTEAVKFSAGMQPTVVVQFYPPASCTSLTLHSEWGLVACGTAHGFALFDIIQKKNILSKSTLSPLDLANAADEGPMSRRKSLKKSLRESFRRLRRGRSQRKTGKPLATSPTRVEHDVISDTSDESHDDDGGASSPNEDESEVEEGEEEEFDMSDEGEGEQETEKGRKVESDREMGEETGTGSQVAPVERAEEAILEHFVEGGPSEDAEGVPVQEATEVEPGAGAEEIAMPTEDVAIPAAEVIDNVAQEAGDEDVEILEIDEQDLDGEHVLDNPSQEEIEEKEPTSQTAAISEQVPFFYYVTPKRFRESSKDTVKDKKDAEEKRKKEDIEGEGKGKSKFKLGQVFTRKEKMSTDEPANEEQEDNNVEQEQKPAGLFKKIFSRQASEQEESKDSEEQAPASPVTTPRGGVSKLKEWLQKREPETEMAKVEGVEAPESREGSLRRLFRRSRPTTLESPIEGEEQKSFGTKSPVDSQLSKRQRLKLALRQRHHSEEAQPPRAADETRPQFTLGEAQVKSRSLTRPSKLWLIGHSQSEKHPSPVVSEPSVPIESTDPRIIPTEESEPKKRKFFILPLRNLKGQEPENERAIQKSLDIYNIDERDSLQRTPSYERAISDNIIKSKISKGKSKGHEEEEGKLKKLIRMRSEIILRPFKKNKNQENRKSAPVPDVSVSKECEDVPDIEARHPSISTYIDDTPTAAVPPEIPPPDPESYSCPASAQPREMHETQSPKQLLSPDSEADSVVLDLHSLQSTPDVVRKVPDSRGSTLERSLRSRLTFSLPFGSAGGGGAASAEEEGVKPVERAIEARSQTSDYIGSMVRCLHLTKCFIANTQAMSATLWAGTNSGAIFVFTVAIPPSDKRSEITLTVQLGKEIHLKHGAPVISICILDGASRPFPEPMAVKKEAAPAANPNQPHRVLICSEEQFKVFTLPQLKPYCKYKLTAHEGSRVRKIGQVQESHIKKEDISGINSVVFSNRGEAIYMSSSCELERISLSAKHTTRALGTVPVLVKPKNTDVETPKTKPADDPAQDGEGHPPASPDGPATAPPTEEREAENETNKDKEEKETSEAVGGTSLKKLEDVPSVKENGDSSVLSGDITIDSIRDH</sequence>
<dbReference type="InterPro" id="IPR000664">
    <property type="entry name" value="Lethal2_giant"/>
</dbReference>
<gene>
    <name evidence="5" type="primary">LLGL1</name>
    <name evidence="5" type="ORF">SK128_027819</name>
</gene>
<feature type="region of interest" description="Disordered" evidence="3">
    <location>
        <begin position="1321"/>
        <end position="1420"/>
    </location>
</feature>
<dbReference type="GO" id="GO:0019905">
    <property type="term" value="F:syntaxin binding"/>
    <property type="evidence" value="ECO:0007669"/>
    <property type="project" value="TreeGrafter"/>
</dbReference>
<dbReference type="InterPro" id="IPR036322">
    <property type="entry name" value="WD40_repeat_dom_sf"/>
</dbReference>
<feature type="domain" description="Lethal giant larvae homologue 2" evidence="4">
    <location>
        <begin position="45"/>
        <end position="124"/>
    </location>
</feature>
<feature type="compositionally biased region" description="Acidic residues" evidence="3">
    <location>
        <begin position="673"/>
        <end position="683"/>
    </location>
</feature>
<feature type="compositionally biased region" description="Basic and acidic residues" evidence="3">
    <location>
        <begin position="728"/>
        <end position="758"/>
    </location>
</feature>
<feature type="region of interest" description="Disordered" evidence="3">
    <location>
        <begin position="969"/>
        <end position="1055"/>
    </location>
</feature>
<feature type="compositionally biased region" description="Basic and acidic residues" evidence="3">
    <location>
        <begin position="987"/>
        <end position="1001"/>
    </location>
</feature>
<dbReference type="PRINTS" id="PR00962">
    <property type="entry name" value="LETHAL2GIANT"/>
</dbReference>
<comment type="caution">
    <text evidence="5">The sequence shown here is derived from an EMBL/GenBank/DDBJ whole genome shotgun (WGS) entry which is preliminary data.</text>
</comment>
<feature type="region of interest" description="Disordered" evidence="3">
    <location>
        <begin position="847"/>
        <end position="878"/>
    </location>
</feature>
<dbReference type="GO" id="GO:0045159">
    <property type="term" value="F:myosin II binding"/>
    <property type="evidence" value="ECO:0007669"/>
    <property type="project" value="TreeGrafter"/>
</dbReference>
<dbReference type="GO" id="GO:0030866">
    <property type="term" value="P:cortical actin cytoskeleton organization"/>
    <property type="evidence" value="ECO:0007669"/>
    <property type="project" value="TreeGrafter"/>
</dbReference>
<dbReference type="PANTHER" id="PTHR10241:SF29">
    <property type="entry name" value="LETHAL(2) GIANT LARVAE PROTEIN"/>
    <property type="match status" value="1"/>
</dbReference>
<feature type="compositionally biased region" description="Basic residues" evidence="3">
    <location>
        <begin position="794"/>
        <end position="806"/>
    </location>
</feature>
<dbReference type="SUPFAM" id="SSF50978">
    <property type="entry name" value="WD40 repeat-like"/>
    <property type="match status" value="1"/>
</dbReference>
<evidence type="ECO:0000313" key="6">
    <source>
        <dbReference type="Proteomes" id="UP001381693"/>
    </source>
</evidence>
<dbReference type="PANTHER" id="PTHR10241">
    <property type="entry name" value="LETHAL 2 GIANT LARVAE PROTEIN"/>
    <property type="match status" value="1"/>
</dbReference>
<keyword evidence="2" id="KW-0677">Repeat</keyword>
<proteinExistence type="predicted"/>
<evidence type="ECO:0000256" key="2">
    <source>
        <dbReference type="ARBA" id="ARBA00022737"/>
    </source>
</evidence>
<feature type="region of interest" description="Disordered" evidence="3">
    <location>
        <begin position="624"/>
        <end position="833"/>
    </location>
</feature>
<feature type="compositionally biased region" description="Basic and acidic residues" evidence="3">
    <location>
        <begin position="479"/>
        <end position="493"/>
    </location>
</feature>
<evidence type="ECO:0000256" key="3">
    <source>
        <dbReference type="SAM" id="MobiDB-lite"/>
    </source>
</evidence>